<dbReference type="EMBL" id="JAAGAX010000002">
    <property type="protein sequence ID" value="KAF2322202.1"/>
    <property type="molecule type" value="Genomic_DNA"/>
</dbReference>
<gene>
    <name evidence="1" type="ORF">GH714_008586</name>
</gene>
<accession>A0A6A6N7Q2</accession>
<organism evidence="1 2">
    <name type="scientific">Hevea brasiliensis</name>
    <name type="common">Para rubber tree</name>
    <name type="synonym">Siphonia brasiliensis</name>
    <dbReference type="NCBI Taxonomy" id="3981"/>
    <lineage>
        <taxon>Eukaryota</taxon>
        <taxon>Viridiplantae</taxon>
        <taxon>Streptophyta</taxon>
        <taxon>Embryophyta</taxon>
        <taxon>Tracheophyta</taxon>
        <taxon>Spermatophyta</taxon>
        <taxon>Magnoliopsida</taxon>
        <taxon>eudicotyledons</taxon>
        <taxon>Gunneridae</taxon>
        <taxon>Pentapetalae</taxon>
        <taxon>rosids</taxon>
        <taxon>fabids</taxon>
        <taxon>Malpighiales</taxon>
        <taxon>Euphorbiaceae</taxon>
        <taxon>Crotonoideae</taxon>
        <taxon>Micrandreae</taxon>
        <taxon>Hevea</taxon>
    </lineage>
</organism>
<dbReference type="AlphaFoldDB" id="A0A6A6N7Q2"/>
<reference evidence="1 2" key="1">
    <citation type="journal article" date="2020" name="Mol. Plant">
        <title>The Chromosome-Based Rubber Tree Genome Provides New Insights into Spurge Genome Evolution and Rubber Biosynthesis.</title>
        <authorList>
            <person name="Liu J."/>
            <person name="Shi C."/>
            <person name="Shi C.C."/>
            <person name="Li W."/>
            <person name="Zhang Q.J."/>
            <person name="Zhang Y."/>
            <person name="Li K."/>
            <person name="Lu H.F."/>
            <person name="Shi C."/>
            <person name="Zhu S.T."/>
            <person name="Xiao Z.Y."/>
            <person name="Nan H."/>
            <person name="Yue Y."/>
            <person name="Zhu X.G."/>
            <person name="Wu Y."/>
            <person name="Hong X.N."/>
            <person name="Fan G.Y."/>
            <person name="Tong Y."/>
            <person name="Zhang D."/>
            <person name="Mao C.L."/>
            <person name="Liu Y.L."/>
            <person name="Hao S.J."/>
            <person name="Liu W.Q."/>
            <person name="Lv M.Q."/>
            <person name="Zhang H.B."/>
            <person name="Liu Y."/>
            <person name="Hu-Tang G.R."/>
            <person name="Wang J.P."/>
            <person name="Wang J.H."/>
            <person name="Sun Y.H."/>
            <person name="Ni S.B."/>
            <person name="Chen W.B."/>
            <person name="Zhang X.C."/>
            <person name="Jiao Y.N."/>
            <person name="Eichler E.E."/>
            <person name="Li G.H."/>
            <person name="Liu X."/>
            <person name="Gao L.Z."/>
        </authorList>
    </citation>
    <scope>NUCLEOTIDE SEQUENCE [LARGE SCALE GENOMIC DNA]</scope>
    <source>
        <strain evidence="2">cv. GT1</strain>
        <tissue evidence="1">Leaf</tissue>
    </source>
</reference>
<evidence type="ECO:0000313" key="2">
    <source>
        <dbReference type="Proteomes" id="UP000467840"/>
    </source>
</evidence>
<proteinExistence type="predicted"/>
<sequence>MYEIINIPFLLCDLDIRVVRLNWSFPSCNSCEAHYKYCRLKPNSTQPAIECYGKLQKKGALNKFVATG</sequence>
<name>A0A6A6N7Q2_HEVBR</name>
<keyword evidence="2" id="KW-1185">Reference proteome</keyword>
<evidence type="ECO:0000313" key="1">
    <source>
        <dbReference type="EMBL" id="KAF2322202.1"/>
    </source>
</evidence>
<dbReference type="Proteomes" id="UP000467840">
    <property type="component" value="Chromosome 11"/>
</dbReference>
<comment type="caution">
    <text evidence="1">The sequence shown here is derived from an EMBL/GenBank/DDBJ whole genome shotgun (WGS) entry which is preliminary data.</text>
</comment>
<protein>
    <submittedName>
        <fullName evidence="1">Uncharacterized protein</fullName>
    </submittedName>
</protein>